<dbReference type="EMBL" id="JASCTH010000011">
    <property type="protein sequence ID" value="MDI6100709.1"/>
    <property type="molecule type" value="Genomic_DNA"/>
</dbReference>
<proteinExistence type="predicted"/>
<feature type="compositionally biased region" description="Pro residues" evidence="1">
    <location>
        <begin position="166"/>
        <end position="178"/>
    </location>
</feature>
<keyword evidence="3" id="KW-1185">Reference proteome</keyword>
<evidence type="ECO:0000256" key="1">
    <source>
        <dbReference type="SAM" id="MobiDB-lite"/>
    </source>
</evidence>
<dbReference type="RefSeq" id="WP_282761526.1">
    <property type="nucleotide sequence ID" value="NZ_JASCTH010000011.1"/>
</dbReference>
<sequence length="178" mass="19170">MTDLRALVAAGDPVSRHDALALAAGMSVKAVHEQLDETFLDNHAESASAFFQAWLPRLEPFERMQATDWVTTEYLLSMVHVEHSYGIAARLQLEAVTAAAGALAETLDDFGAFADGPDAEISKSVPDRLEQLAQTVRGVAAKLATEVDALPPRSEARAGRRSPRCPAGPPSSRPRPQR</sequence>
<feature type="region of interest" description="Disordered" evidence="1">
    <location>
        <begin position="143"/>
        <end position="178"/>
    </location>
</feature>
<comment type="caution">
    <text evidence="2">The sequence shown here is derived from an EMBL/GenBank/DDBJ whole genome shotgun (WGS) entry which is preliminary data.</text>
</comment>
<evidence type="ECO:0000313" key="3">
    <source>
        <dbReference type="Proteomes" id="UP001241758"/>
    </source>
</evidence>
<name>A0ABT6WLV2_9ACTN</name>
<accession>A0ABT6WLV2</accession>
<reference evidence="2 3" key="1">
    <citation type="submission" date="2023-05" db="EMBL/GenBank/DDBJ databases">
        <title>Actinoplanes sp. NEAU-A12 genome sequencing.</title>
        <authorList>
            <person name="Wang Z.-S."/>
        </authorList>
    </citation>
    <scope>NUCLEOTIDE SEQUENCE [LARGE SCALE GENOMIC DNA]</scope>
    <source>
        <strain evidence="2 3">NEAU-A12</strain>
    </source>
</reference>
<protein>
    <submittedName>
        <fullName evidence="2">Uncharacterized protein</fullName>
    </submittedName>
</protein>
<evidence type="ECO:0000313" key="2">
    <source>
        <dbReference type="EMBL" id="MDI6100709.1"/>
    </source>
</evidence>
<gene>
    <name evidence="2" type="ORF">QLQ12_19040</name>
</gene>
<dbReference type="Proteomes" id="UP001241758">
    <property type="component" value="Unassembled WGS sequence"/>
</dbReference>
<organism evidence="2 3">
    <name type="scientific">Actinoplanes sandaracinus</name>
    <dbReference type="NCBI Taxonomy" id="3045177"/>
    <lineage>
        <taxon>Bacteria</taxon>
        <taxon>Bacillati</taxon>
        <taxon>Actinomycetota</taxon>
        <taxon>Actinomycetes</taxon>
        <taxon>Micromonosporales</taxon>
        <taxon>Micromonosporaceae</taxon>
        <taxon>Actinoplanes</taxon>
    </lineage>
</organism>